<accession>A0A9D2M6R1</accession>
<keyword evidence="2" id="KW-0347">Helicase</keyword>
<dbReference type="InterPro" id="IPR050496">
    <property type="entry name" value="SNF2_RAD54_helicase_repair"/>
</dbReference>
<dbReference type="Gene3D" id="3.40.50.10810">
    <property type="entry name" value="Tandem AAA-ATPase domain"/>
    <property type="match status" value="1"/>
</dbReference>
<dbReference type="PANTHER" id="PTHR45629">
    <property type="entry name" value="SNF2/RAD54 FAMILY MEMBER"/>
    <property type="match status" value="1"/>
</dbReference>
<dbReference type="InterPro" id="IPR014001">
    <property type="entry name" value="Helicase_ATP-bd"/>
</dbReference>
<dbReference type="InterPro" id="IPR010995">
    <property type="entry name" value="DNA_repair_Rad51/TF_NusA_a-hlx"/>
</dbReference>
<dbReference type="Proteomes" id="UP000886803">
    <property type="component" value="Unassembled WGS sequence"/>
</dbReference>
<feature type="non-terminal residue" evidence="2">
    <location>
        <position position="404"/>
    </location>
</feature>
<reference evidence="2" key="2">
    <citation type="submission" date="2021-04" db="EMBL/GenBank/DDBJ databases">
        <authorList>
            <person name="Gilroy R."/>
        </authorList>
    </citation>
    <scope>NUCLEOTIDE SEQUENCE</scope>
    <source>
        <strain evidence="2">ChiBcec8-13705</strain>
    </source>
</reference>
<dbReference type="Pfam" id="PF14520">
    <property type="entry name" value="HHH_5"/>
    <property type="match status" value="1"/>
</dbReference>
<keyword evidence="2" id="KW-0378">Hydrolase</keyword>
<gene>
    <name evidence="2" type="ORF">H9945_08125</name>
</gene>
<dbReference type="PROSITE" id="PS51192">
    <property type="entry name" value="HELICASE_ATP_BIND_1"/>
    <property type="match status" value="1"/>
</dbReference>
<evidence type="ECO:0000313" key="2">
    <source>
        <dbReference type="EMBL" id="HJB42450.1"/>
    </source>
</evidence>
<dbReference type="SUPFAM" id="SSF52540">
    <property type="entry name" value="P-loop containing nucleoside triphosphate hydrolases"/>
    <property type="match status" value="1"/>
</dbReference>
<keyword evidence="2" id="KW-0547">Nucleotide-binding</keyword>
<dbReference type="Gene3D" id="1.10.150.20">
    <property type="entry name" value="5' to 3' exonuclease, C-terminal subdomain"/>
    <property type="match status" value="1"/>
</dbReference>
<keyword evidence="2" id="KW-0067">ATP-binding</keyword>
<reference evidence="2" key="1">
    <citation type="journal article" date="2021" name="PeerJ">
        <title>Extensive microbial diversity within the chicken gut microbiome revealed by metagenomics and culture.</title>
        <authorList>
            <person name="Gilroy R."/>
            <person name="Ravi A."/>
            <person name="Getino M."/>
            <person name="Pursley I."/>
            <person name="Horton D.L."/>
            <person name="Alikhan N.F."/>
            <person name="Baker D."/>
            <person name="Gharbi K."/>
            <person name="Hall N."/>
            <person name="Watson M."/>
            <person name="Adriaenssens E.M."/>
            <person name="Foster-Nyarko E."/>
            <person name="Jarju S."/>
            <person name="Secka A."/>
            <person name="Antonio M."/>
            <person name="Oren A."/>
            <person name="Chaudhuri R.R."/>
            <person name="La Ragione R."/>
            <person name="Hildebrand F."/>
            <person name="Pallen M.J."/>
        </authorList>
    </citation>
    <scope>NUCLEOTIDE SEQUENCE</scope>
    <source>
        <strain evidence="2">ChiBcec8-13705</strain>
    </source>
</reference>
<dbReference type="InterPro" id="IPR027417">
    <property type="entry name" value="P-loop_NTPase"/>
</dbReference>
<dbReference type="InterPro" id="IPR038718">
    <property type="entry name" value="SNF2-like_sf"/>
</dbReference>
<name>A0A9D2M6R1_9FIRM</name>
<dbReference type="PANTHER" id="PTHR45629:SF7">
    <property type="entry name" value="DNA EXCISION REPAIR PROTEIN ERCC-6-RELATED"/>
    <property type="match status" value="1"/>
</dbReference>
<comment type="caution">
    <text evidence="2">The sequence shown here is derived from an EMBL/GenBank/DDBJ whole genome shotgun (WGS) entry which is preliminary data.</text>
</comment>
<dbReference type="EMBL" id="DWYG01000138">
    <property type="protein sequence ID" value="HJB42450.1"/>
    <property type="molecule type" value="Genomic_DNA"/>
</dbReference>
<proteinExistence type="predicted"/>
<sequence>MARPFSSTEAKQLIQEHNYILKQLNLGTSLPEEYQDEVIEAAQNLVGKETLKILQGIPIEEINRNKRGFRVKALRDNGYETLADLAAASVYNLSAIHGISEDSAYAIKGIVNTLADQASKDAKIRLSTDNRTPAANRLVRKIAQYRRYHSIANACQSLLTANQSQINRALEDLQIGTSGFRWLFSSHTQKQKAQDAYDLLNGLMDSKYGRRAHLAIQAVDEAEDLSTAEAWEDFSQNSVRFFNILEDFCPGLLGSNDTFYGLPEDLAREIQEQGFFPDGLLCELRTYQEWGVKYILHQERVLLGDEMGLGKTIQAIAAMVSLRNTGGTHFVVVCPASVIENWCREIRKFSRLSVTKVHGAGRLSALRSWIQTSGVAVTTYETTGYFELDDSFKFAMLVVDEAHY</sequence>
<protein>
    <submittedName>
        <fullName evidence="2">DEAD/DEAH box helicase family protein</fullName>
    </submittedName>
</protein>
<dbReference type="GO" id="GO:0005524">
    <property type="term" value="F:ATP binding"/>
    <property type="evidence" value="ECO:0007669"/>
    <property type="project" value="InterPro"/>
</dbReference>
<dbReference type="InterPro" id="IPR000330">
    <property type="entry name" value="SNF2_N"/>
</dbReference>
<dbReference type="GO" id="GO:0004386">
    <property type="term" value="F:helicase activity"/>
    <property type="evidence" value="ECO:0007669"/>
    <property type="project" value="UniProtKB-KW"/>
</dbReference>
<evidence type="ECO:0000259" key="1">
    <source>
        <dbReference type="PROSITE" id="PS51192"/>
    </source>
</evidence>
<dbReference type="AlphaFoldDB" id="A0A9D2M6R1"/>
<feature type="domain" description="Helicase ATP-binding" evidence="1">
    <location>
        <begin position="292"/>
        <end position="404"/>
    </location>
</feature>
<evidence type="ECO:0000313" key="3">
    <source>
        <dbReference type="Proteomes" id="UP000886803"/>
    </source>
</evidence>
<organism evidence="2 3">
    <name type="scientific">Candidatus Gemmiger avicola</name>
    <dbReference type="NCBI Taxonomy" id="2838605"/>
    <lineage>
        <taxon>Bacteria</taxon>
        <taxon>Bacillati</taxon>
        <taxon>Bacillota</taxon>
        <taxon>Clostridia</taxon>
        <taxon>Eubacteriales</taxon>
        <taxon>Gemmiger</taxon>
    </lineage>
</organism>
<dbReference type="Pfam" id="PF00176">
    <property type="entry name" value="SNF2-rel_dom"/>
    <property type="match status" value="1"/>
</dbReference>
<dbReference type="SUPFAM" id="SSF47794">
    <property type="entry name" value="Rad51 N-terminal domain-like"/>
    <property type="match status" value="1"/>
</dbReference>